<comment type="function">
    <text evidence="5">Catalyzes the deamination of various vicinal amino-alcohols to oxo compounds. Allows this organism to utilize ethanolamine as the sole source of nitrogen and carbon in the presence of external vitamin B12.</text>
</comment>
<dbReference type="GO" id="GO:0031471">
    <property type="term" value="C:ethanolamine degradation polyhedral organelle"/>
    <property type="evidence" value="ECO:0007669"/>
    <property type="project" value="UniProtKB-UniRule"/>
</dbReference>
<dbReference type="InterPro" id="IPR042251">
    <property type="entry name" value="EutC_C"/>
</dbReference>
<dbReference type="InterPro" id="IPR009246">
    <property type="entry name" value="EutC"/>
</dbReference>
<comment type="subcellular location">
    <subcellularLocation>
        <location evidence="5">Bacterial microcompartment</location>
    </subcellularLocation>
</comment>
<dbReference type="GO" id="GO:0046336">
    <property type="term" value="P:ethanolamine catabolic process"/>
    <property type="evidence" value="ECO:0007669"/>
    <property type="project" value="UniProtKB-UniRule"/>
</dbReference>
<feature type="binding site" evidence="5">
    <location>
        <position position="187"/>
    </location>
    <ligand>
        <name>adenosylcob(III)alamin</name>
        <dbReference type="ChEBI" id="CHEBI:18408"/>
    </ligand>
</feature>
<keyword evidence="4 5" id="KW-1283">Bacterial microcompartment</keyword>
<dbReference type="GO" id="GO:0008851">
    <property type="term" value="F:ethanolamine ammonia-lyase activity"/>
    <property type="evidence" value="ECO:0007669"/>
    <property type="project" value="UniProtKB-UniRule"/>
</dbReference>
<dbReference type="UniPathway" id="UPA00560"/>
<dbReference type="EMBL" id="SMAR01000022">
    <property type="protein sequence ID" value="TCT36320.1"/>
    <property type="molecule type" value="Genomic_DNA"/>
</dbReference>
<dbReference type="InterPro" id="IPR042255">
    <property type="entry name" value="EutC_N"/>
</dbReference>
<dbReference type="GO" id="GO:0009350">
    <property type="term" value="C:ethanolamine ammonia-lyase complex"/>
    <property type="evidence" value="ECO:0007669"/>
    <property type="project" value="UniProtKB-UniRule"/>
</dbReference>
<dbReference type="GO" id="GO:0006520">
    <property type="term" value="P:amino acid metabolic process"/>
    <property type="evidence" value="ECO:0007669"/>
    <property type="project" value="InterPro"/>
</dbReference>
<evidence type="ECO:0000256" key="4">
    <source>
        <dbReference type="ARBA" id="ARBA00024446"/>
    </source>
</evidence>
<dbReference type="Gene3D" id="1.10.30.40">
    <property type="entry name" value="Ethanolamine ammonia-lyase light chain (EutC), N-terminal domain"/>
    <property type="match status" value="1"/>
</dbReference>
<organism evidence="6 7">
    <name type="scientific">Martelella mediterranea</name>
    <dbReference type="NCBI Taxonomy" id="293089"/>
    <lineage>
        <taxon>Bacteria</taxon>
        <taxon>Pseudomonadati</taxon>
        <taxon>Pseudomonadota</taxon>
        <taxon>Alphaproteobacteria</taxon>
        <taxon>Hyphomicrobiales</taxon>
        <taxon>Aurantimonadaceae</taxon>
        <taxon>Martelella</taxon>
    </lineage>
</organism>
<dbReference type="GO" id="GO:0031419">
    <property type="term" value="F:cobalamin binding"/>
    <property type="evidence" value="ECO:0007669"/>
    <property type="project" value="UniProtKB-UniRule"/>
</dbReference>
<evidence type="ECO:0000256" key="1">
    <source>
        <dbReference type="ARBA" id="ARBA00022628"/>
    </source>
</evidence>
<keyword evidence="7" id="KW-1185">Reference proteome</keyword>
<comment type="cofactor">
    <cofactor evidence="5">
        <name>adenosylcob(III)alamin</name>
        <dbReference type="ChEBI" id="CHEBI:18408"/>
    </cofactor>
    <text evidence="5">Binds between the large and small subunits.</text>
</comment>
<dbReference type="RefSeq" id="WP_132312643.1">
    <property type="nucleotide sequence ID" value="NZ_SMAR01000022.1"/>
</dbReference>
<protein>
    <recommendedName>
        <fullName evidence="5">Ethanolamine ammonia-lyase small subunit</fullName>
        <shortName evidence="5">EAL small subunit</shortName>
        <ecNumber evidence="5">4.3.1.7</ecNumber>
    </recommendedName>
</protein>
<feature type="binding site" evidence="5">
    <location>
        <position position="166"/>
    </location>
    <ligand>
        <name>adenosylcob(III)alamin</name>
        <dbReference type="ChEBI" id="CHEBI:18408"/>
    </ligand>
</feature>
<keyword evidence="2 5" id="KW-0456">Lyase</keyword>
<accession>A0A4V2V3Z6</accession>
<evidence type="ECO:0000256" key="3">
    <source>
        <dbReference type="ARBA" id="ARBA00023285"/>
    </source>
</evidence>
<evidence type="ECO:0000256" key="5">
    <source>
        <dbReference type="HAMAP-Rule" id="MF_00601"/>
    </source>
</evidence>
<dbReference type="PIRSF" id="PIRSF018982">
    <property type="entry name" value="EutC"/>
    <property type="match status" value="1"/>
</dbReference>
<feature type="binding site" evidence="5">
    <location>
        <position position="216"/>
    </location>
    <ligand>
        <name>adenosylcob(III)alamin</name>
        <dbReference type="ChEBI" id="CHEBI:18408"/>
    </ligand>
</feature>
<dbReference type="Pfam" id="PF05985">
    <property type="entry name" value="EutC"/>
    <property type="match status" value="1"/>
</dbReference>
<comment type="caution">
    <text evidence="6">The sequence shown here is derived from an EMBL/GenBank/DDBJ whole genome shotgun (WGS) entry which is preliminary data.</text>
</comment>
<dbReference type="AlphaFoldDB" id="A0A4V2V3Z6"/>
<dbReference type="PANTHER" id="PTHR39330:SF1">
    <property type="entry name" value="ETHANOLAMINE AMMONIA-LYASE SMALL SUBUNIT"/>
    <property type="match status" value="1"/>
</dbReference>
<comment type="subunit">
    <text evidence="5">The basic unit is a heterodimer which dimerizes to form tetramers. The heterotetramers trimerize; 6 large subunits form a core ring with 6 small subunits projecting outwards.</text>
</comment>
<sequence>MSDLTTRKPDIADGVRDDPWERLKQYTDARIAIGRSGASLPTREVLNFALSHARARDAVHTPLDAEMLEAGVAERGLQTIRVQSRVADRTEYLTRPDFGRRLLHADAERIAGLANEVCDIAVVIADGLSSTAVAENAIPFLSSLTDELRKSGFSIRPVTIVSNGRVAIGDEIGALLKARLVVVMIGERPGLSATDSLGAYLTFGPKIGRSDAERNCISNIRKAGLKPPVAAEKAAWLIREALRRGLTGVNLKEEQQTFLDDD</sequence>
<keyword evidence="3 5" id="KW-0170">Cobalt</keyword>
<keyword evidence="1 5" id="KW-0846">Cobalamin</keyword>
<dbReference type="EC" id="4.3.1.7" evidence="5"/>
<comment type="catalytic activity">
    <reaction evidence="5">
        <text>ethanolamine = acetaldehyde + NH4(+)</text>
        <dbReference type="Rhea" id="RHEA:15313"/>
        <dbReference type="ChEBI" id="CHEBI:15343"/>
        <dbReference type="ChEBI" id="CHEBI:28938"/>
        <dbReference type="ChEBI" id="CHEBI:57603"/>
        <dbReference type="EC" id="4.3.1.7"/>
    </reaction>
</comment>
<dbReference type="OrthoDB" id="114248at2"/>
<name>A0A4V2V3Z6_9HYPH</name>
<evidence type="ECO:0000256" key="2">
    <source>
        <dbReference type="ARBA" id="ARBA00023239"/>
    </source>
</evidence>
<dbReference type="NCBIfam" id="NF003971">
    <property type="entry name" value="PRK05465.1"/>
    <property type="match status" value="1"/>
</dbReference>
<dbReference type="Gene3D" id="3.40.50.11240">
    <property type="entry name" value="Ethanolamine ammonia-lyase light chain (EutC)"/>
    <property type="match status" value="1"/>
</dbReference>
<dbReference type="PANTHER" id="PTHR39330">
    <property type="entry name" value="ETHANOLAMINE AMMONIA-LYASE LIGHT CHAIN"/>
    <property type="match status" value="1"/>
</dbReference>
<evidence type="ECO:0000313" key="7">
    <source>
        <dbReference type="Proteomes" id="UP000295097"/>
    </source>
</evidence>
<evidence type="ECO:0000313" key="6">
    <source>
        <dbReference type="EMBL" id="TCT36320.1"/>
    </source>
</evidence>
<comment type="pathway">
    <text evidence="5">Amine and polyamine degradation; ethanolamine degradation.</text>
</comment>
<proteinExistence type="inferred from homology"/>
<gene>
    <name evidence="5" type="primary">eutC</name>
    <name evidence="6" type="ORF">EDC90_102249</name>
</gene>
<comment type="similarity">
    <text evidence="5">Belongs to the EutC family.</text>
</comment>
<dbReference type="HAMAP" id="MF_00601">
    <property type="entry name" value="EutC"/>
    <property type="match status" value="1"/>
</dbReference>
<reference evidence="6 7" key="1">
    <citation type="submission" date="2019-03" db="EMBL/GenBank/DDBJ databases">
        <title>Freshwater and sediment microbial communities from various areas in North America, analyzing microbe dynamics in response to fracking.</title>
        <authorList>
            <person name="Lamendella R."/>
        </authorList>
    </citation>
    <scope>NUCLEOTIDE SEQUENCE [LARGE SCALE GENOMIC DNA]</scope>
    <source>
        <strain evidence="6 7">175.2</strain>
    </source>
</reference>
<dbReference type="Proteomes" id="UP000295097">
    <property type="component" value="Unassembled WGS sequence"/>
</dbReference>